<sequence>MEEELDSNHPHRQDTVFEDANPVDFFVSDADRIGLALCGTEDEIIDRLKRNDIDLGTAKSRSDFLERYIDPLSPTETSRPDERRPNVLHRIAALGRTVDSTPLVQLLLREFPSLAKGQDEEGKTALHVALYTKNTDVAQVILDALEAVDEIISVQDDKGMNCIHVAIAAGIPHSLVLDLIRRAPGTVFREQNNRGLTPLHEAVRYDRCKSEQVEVVEELLRRDHDALSIVSGSTSLPDASIKKGLAPYQYHLEPKTIKGRFFPFAPWRKTTASSQMPNSSYATQIKDMLRLWILRTRSEDDARGLLYGSGSAGKPAARSDALFVFGWLRSKGVKRVIKVVVKDLTAPPHTEESIEKALWGLQVELLDWQRVDICPTVVRSVGESLEGLVLYWSGNNAVLRGWSEPEGLPRLTNLKWIDLTMNPENSERVQRNLASFEARVAALNPGIKINRTTATYQLQGSANVESLTDAGPRGTEEWLRHIVEFGHFLDKVGEQGIPRPELRHLIVRVALLDSGVDLLADSVRGRIHSKTHYFKGDTRHGTHMAATILSVCPQVELHFFEVDLLASSSSVSRDATHSIVRACEDVVRASPSIDIVCIPWTIRIEDDDDAANDKIHILRYALKKVLEADIAIMCPYPEHHQDVFEVTRSLIRGSREVTKIAAVTKSPFQPDLPNMGEIFYFPGEDMITTRSDNSKFVSGKAVATATAAGLAATILRCRRLVEGNRILRPDWAAILEDNSDSGRENRHEFLAKAFSVMSRGTSKQEPLMPVWDIFKLPTGIMSSRGVLDLDLDANMSFLSHLVERLGG</sequence>
<organism evidence="1 2">
    <name type="scientific">Immersiella caudata</name>
    <dbReference type="NCBI Taxonomy" id="314043"/>
    <lineage>
        <taxon>Eukaryota</taxon>
        <taxon>Fungi</taxon>
        <taxon>Dikarya</taxon>
        <taxon>Ascomycota</taxon>
        <taxon>Pezizomycotina</taxon>
        <taxon>Sordariomycetes</taxon>
        <taxon>Sordariomycetidae</taxon>
        <taxon>Sordariales</taxon>
        <taxon>Lasiosphaeriaceae</taxon>
        <taxon>Immersiella</taxon>
    </lineage>
</organism>
<dbReference type="SUPFAM" id="SSF48403">
    <property type="entry name" value="Ankyrin repeat"/>
    <property type="match status" value="1"/>
</dbReference>
<dbReference type="SMART" id="SM00248">
    <property type="entry name" value="ANK"/>
    <property type="match status" value="3"/>
</dbReference>
<name>A0AA39XIX5_9PEZI</name>
<evidence type="ECO:0000313" key="1">
    <source>
        <dbReference type="EMBL" id="KAK0634137.1"/>
    </source>
</evidence>
<dbReference type="AlphaFoldDB" id="A0AA39XIX5"/>
<evidence type="ECO:0000313" key="2">
    <source>
        <dbReference type="Proteomes" id="UP001175000"/>
    </source>
</evidence>
<proteinExistence type="predicted"/>
<dbReference type="GO" id="GO:0004252">
    <property type="term" value="F:serine-type endopeptidase activity"/>
    <property type="evidence" value="ECO:0007669"/>
    <property type="project" value="InterPro"/>
</dbReference>
<dbReference type="Pfam" id="PF00023">
    <property type="entry name" value="Ank"/>
    <property type="match status" value="1"/>
</dbReference>
<gene>
    <name evidence="1" type="ORF">B0T14DRAFT_599241</name>
</gene>
<dbReference type="Gene3D" id="1.25.40.20">
    <property type="entry name" value="Ankyrin repeat-containing domain"/>
    <property type="match status" value="1"/>
</dbReference>
<dbReference type="Gene3D" id="3.40.50.200">
    <property type="entry name" value="Peptidase S8/S53 domain"/>
    <property type="match status" value="1"/>
</dbReference>
<comment type="caution">
    <text evidence="1">The sequence shown here is derived from an EMBL/GenBank/DDBJ whole genome shotgun (WGS) entry which is preliminary data.</text>
</comment>
<dbReference type="PANTHER" id="PTHR24121:SF23">
    <property type="entry name" value="NO MECHANORECEPTOR POTENTIAL C, ISOFORM H"/>
    <property type="match status" value="1"/>
</dbReference>
<protein>
    <recommendedName>
        <fullName evidence="3">Peptidase S8/S53 domain-containing protein</fullName>
    </recommendedName>
</protein>
<dbReference type="InterPro" id="IPR036770">
    <property type="entry name" value="Ankyrin_rpt-contain_sf"/>
</dbReference>
<reference evidence="1" key="1">
    <citation type="submission" date="2023-06" db="EMBL/GenBank/DDBJ databases">
        <title>Genome-scale phylogeny and comparative genomics of the fungal order Sordariales.</title>
        <authorList>
            <consortium name="Lawrence Berkeley National Laboratory"/>
            <person name="Hensen N."/>
            <person name="Bonometti L."/>
            <person name="Westerberg I."/>
            <person name="Brannstrom I.O."/>
            <person name="Guillou S."/>
            <person name="Cros-Aarteil S."/>
            <person name="Calhoun S."/>
            <person name="Haridas S."/>
            <person name="Kuo A."/>
            <person name="Mondo S."/>
            <person name="Pangilinan J."/>
            <person name="Riley R."/>
            <person name="Labutti K."/>
            <person name="Andreopoulos B."/>
            <person name="Lipzen A."/>
            <person name="Chen C."/>
            <person name="Yanf M."/>
            <person name="Daum C."/>
            <person name="Ng V."/>
            <person name="Clum A."/>
            <person name="Steindorff A."/>
            <person name="Ohm R."/>
            <person name="Martin F."/>
            <person name="Silar P."/>
            <person name="Natvig D."/>
            <person name="Lalanne C."/>
            <person name="Gautier V."/>
            <person name="Ament-Velasquez S.L."/>
            <person name="Kruys A."/>
            <person name="Hutchinson M.I."/>
            <person name="Powell A.J."/>
            <person name="Barry K."/>
            <person name="Miller A.N."/>
            <person name="Grigoriev I.V."/>
            <person name="Debuchy R."/>
            <person name="Gladieux P."/>
            <person name="Thoren M.H."/>
            <person name="Johannesson H."/>
        </authorList>
    </citation>
    <scope>NUCLEOTIDE SEQUENCE</scope>
    <source>
        <strain evidence="1">CBS 606.72</strain>
    </source>
</reference>
<accession>A0AA39XIX5</accession>
<dbReference type="PANTHER" id="PTHR24121">
    <property type="entry name" value="NO MECHANORECEPTOR POTENTIAL C, ISOFORM D-RELATED"/>
    <property type="match status" value="1"/>
</dbReference>
<dbReference type="InterPro" id="IPR002110">
    <property type="entry name" value="Ankyrin_rpt"/>
</dbReference>
<dbReference type="InterPro" id="IPR036852">
    <property type="entry name" value="Peptidase_S8/S53_dom_sf"/>
</dbReference>
<dbReference type="GO" id="GO:0006508">
    <property type="term" value="P:proteolysis"/>
    <property type="evidence" value="ECO:0007669"/>
    <property type="project" value="InterPro"/>
</dbReference>
<dbReference type="SUPFAM" id="SSF52743">
    <property type="entry name" value="Subtilisin-like"/>
    <property type="match status" value="1"/>
</dbReference>
<evidence type="ECO:0008006" key="3">
    <source>
        <dbReference type="Google" id="ProtNLM"/>
    </source>
</evidence>
<dbReference type="EMBL" id="JAULSU010000001">
    <property type="protein sequence ID" value="KAK0634137.1"/>
    <property type="molecule type" value="Genomic_DNA"/>
</dbReference>
<keyword evidence="2" id="KW-1185">Reference proteome</keyword>
<dbReference type="Proteomes" id="UP001175000">
    <property type="component" value="Unassembled WGS sequence"/>
</dbReference>